<sequence>MHTNASSLFATGLVLLGLYACVVLLAFALQDCLLFVPSSDLIATPADVGMPYEEVTVRTEDDERLHGWWIPASNPNGKTILFFHGNAGNISGRVYFVHHLWDAGYNVFLVDYRGYGKSTGSPSEKGLYRDAQAAWRWLRGERSLSPQDIVLYGRSLGGGPATWLATQTSPAALVLESAFTSVPDIAAHHYSFLPTRLLSRIQFDNEARIADIDVPVLILHGRNDEIVPFSHGQALFDAANEPKRFVPTGESHNSHSAASDRKRIEALRELLGG</sequence>
<accession>A0A2A8CV56</accession>
<dbReference type="RefSeq" id="WP_098077643.1">
    <property type="nucleotide sequence ID" value="NZ_PDEQ01000008.1"/>
</dbReference>
<gene>
    <name evidence="2" type="ORF">CRI94_15030</name>
</gene>
<dbReference type="InterPro" id="IPR029058">
    <property type="entry name" value="AB_hydrolase_fold"/>
</dbReference>
<organism evidence="2 3">
    <name type="scientific">Longibacter salinarum</name>
    <dbReference type="NCBI Taxonomy" id="1850348"/>
    <lineage>
        <taxon>Bacteria</taxon>
        <taxon>Pseudomonadati</taxon>
        <taxon>Rhodothermota</taxon>
        <taxon>Rhodothermia</taxon>
        <taxon>Rhodothermales</taxon>
        <taxon>Salisaetaceae</taxon>
        <taxon>Longibacter</taxon>
    </lineage>
</organism>
<dbReference type="EMBL" id="PDEQ01000008">
    <property type="protein sequence ID" value="PEN12331.1"/>
    <property type="molecule type" value="Genomic_DNA"/>
</dbReference>
<evidence type="ECO:0000313" key="2">
    <source>
        <dbReference type="EMBL" id="PEN12331.1"/>
    </source>
</evidence>
<dbReference type="GO" id="GO:0016787">
    <property type="term" value="F:hydrolase activity"/>
    <property type="evidence" value="ECO:0007669"/>
    <property type="project" value="UniProtKB-KW"/>
</dbReference>
<dbReference type="Proteomes" id="UP000220102">
    <property type="component" value="Unassembled WGS sequence"/>
</dbReference>
<dbReference type="InterPro" id="IPR000073">
    <property type="entry name" value="AB_hydrolase_1"/>
</dbReference>
<dbReference type="Pfam" id="PF00561">
    <property type="entry name" value="Abhydrolase_1"/>
    <property type="match status" value="1"/>
</dbReference>
<keyword evidence="2" id="KW-0378">Hydrolase</keyword>
<keyword evidence="3" id="KW-1185">Reference proteome</keyword>
<comment type="caution">
    <text evidence="2">The sequence shown here is derived from an EMBL/GenBank/DDBJ whole genome shotgun (WGS) entry which is preliminary data.</text>
</comment>
<feature type="domain" description="AB hydrolase-1" evidence="1">
    <location>
        <begin position="79"/>
        <end position="178"/>
    </location>
</feature>
<protein>
    <submittedName>
        <fullName evidence="2">Alpha/beta hydrolase</fullName>
    </submittedName>
</protein>
<reference evidence="2 3" key="1">
    <citation type="submission" date="2017-10" db="EMBL/GenBank/DDBJ databases">
        <title>Draft genome of Longibacter Salinarum.</title>
        <authorList>
            <person name="Goh K.M."/>
            <person name="Shamsir M.S."/>
            <person name="Lim S.W."/>
        </authorList>
    </citation>
    <scope>NUCLEOTIDE SEQUENCE [LARGE SCALE GENOMIC DNA]</scope>
    <source>
        <strain evidence="2 3">KCTC 52045</strain>
    </source>
</reference>
<proteinExistence type="predicted"/>
<evidence type="ECO:0000259" key="1">
    <source>
        <dbReference type="Pfam" id="PF00561"/>
    </source>
</evidence>
<evidence type="ECO:0000313" key="3">
    <source>
        <dbReference type="Proteomes" id="UP000220102"/>
    </source>
</evidence>
<name>A0A2A8CV56_9BACT</name>
<dbReference type="PANTHER" id="PTHR12277">
    <property type="entry name" value="ALPHA/BETA HYDROLASE DOMAIN-CONTAINING PROTEIN"/>
    <property type="match status" value="1"/>
</dbReference>
<dbReference type="PANTHER" id="PTHR12277:SF81">
    <property type="entry name" value="PROTEIN ABHD13"/>
    <property type="match status" value="1"/>
</dbReference>
<dbReference type="SUPFAM" id="SSF53474">
    <property type="entry name" value="alpha/beta-Hydrolases"/>
    <property type="match status" value="1"/>
</dbReference>
<dbReference type="OrthoDB" id="9777090at2"/>
<dbReference type="Gene3D" id="3.40.50.1820">
    <property type="entry name" value="alpha/beta hydrolase"/>
    <property type="match status" value="1"/>
</dbReference>
<dbReference type="AlphaFoldDB" id="A0A2A8CV56"/>